<dbReference type="CDD" id="cd13543">
    <property type="entry name" value="PBP2_Fbp"/>
    <property type="match status" value="1"/>
</dbReference>
<dbReference type="Pfam" id="PF13416">
    <property type="entry name" value="SBP_bac_8"/>
    <property type="match status" value="1"/>
</dbReference>
<keyword evidence="2 3" id="KW-0732">Signal</keyword>
<evidence type="ECO:0000313" key="4">
    <source>
        <dbReference type="EMBL" id="GLR65236.1"/>
    </source>
</evidence>
<evidence type="ECO:0000256" key="2">
    <source>
        <dbReference type="ARBA" id="ARBA00022729"/>
    </source>
</evidence>
<feature type="chain" id="PRO_5047439875" evidence="3">
    <location>
        <begin position="24"/>
        <end position="332"/>
    </location>
</feature>
<accession>A0ABQ6A2V3</accession>
<evidence type="ECO:0000256" key="1">
    <source>
        <dbReference type="ARBA" id="ARBA00008520"/>
    </source>
</evidence>
<organism evidence="4 5">
    <name type="scientific">Marinospirillum insulare</name>
    <dbReference type="NCBI Taxonomy" id="217169"/>
    <lineage>
        <taxon>Bacteria</taxon>
        <taxon>Pseudomonadati</taxon>
        <taxon>Pseudomonadota</taxon>
        <taxon>Gammaproteobacteria</taxon>
        <taxon>Oceanospirillales</taxon>
        <taxon>Oceanospirillaceae</taxon>
        <taxon>Marinospirillum</taxon>
    </lineage>
</organism>
<gene>
    <name evidence="4" type="ORF">GCM10007878_26750</name>
</gene>
<comment type="caution">
    <text evidence="4">The sequence shown here is derived from an EMBL/GenBank/DDBJ whole genome shotgun (WGS) entry which is preliminary data.</text>
</comment>
<dbReference type="PANTHER" id="PTHR30006">
    <property type="entry name" value="THIAMINE-BINDING PERIPLASMIC PROTEIN-RELATED"/>
    <property type="match status" value="1"/>
</dbReference>
<evidence type="ECO:0000313" key="5">
    <source>
        <dbReference type="Proteomes" id="UP001156682"/>
    </source>
</evidence>
<sequence length="332" mass="36484">MRKNLFAPLALVTSLLVAPVVSATSLTLYSGRGESMVEPILKEFEKETGIEVNVRYGATAQLAVLLQEEGKRSPADVFWGQDAGAMGAVSQAGLLAKLPSDIYDKLPNIYKSVTGNWVATSGRARLFVYSPERSPKAEHPSSVFEITDQRFKGRVGWAPTNGSFQSFVTAMRVEYGDERTLEWLNAMKANGAKTYRNNSTQLEGIADGEIDYGLVNNYYLPRFTKVDAKFPVKQDFFKEGDIGNLMNVAGAGVLKSSKNQKHAVELLRFLTSKHAQEYFALEVNEYPVIPEVSHSSDGTSYEKALKASPSLDLDKLDDLEGTLALLRKAGLI</sequence>
<proteinExistence type="inferred from homology"/>
<evidence type="ECO:0000256" key="3">
    <source>
        <dbReference type="SAM" id="SignalP"/>
    </source>
</evidence>
<dbReference type="InterPro" id="IPR026045">
    <property type="entry name" value="Ferric-bd"/>
</dbReference>
<dbReference type="SUPFAM" id="SSF53850">
    <property type="entry name" value="Periplasmic binding protein-like II"/>
    <property type="match status" value="1"/>
</dbReference>
<keyword evidence="5" id="KW-1185">Reference proteome</keyword>
<dbReference type="EMBL" id="BSOR01000079">
    <property type="protein sequence ID" value="GLR65236.1"/>
    <property type="molecule type" value="Genomic_DNA"/>
</dbReference>
<reference evidence="5" key="1">
    <citation type="journal article" date="2019" name="Int. J. Syst. Evol. Microbiol.">
        <title>The Global Catalogue of Microorganisms (GCM) 10K type strain sequencing project: providing services to taxonomists for standard genome sequencing and annotation.</title>
        <authorList>
            <consortium name="The Broad Institute Genomics Platform"/>
            <consortium name="The Broad Institute Genome Sequencing Center for Infectious Disease"/>
            <person name="Wu L."/>
            <person name="Ma J."/>
        </authorList>
    </citation>
    <scope>NUCLEOTIDE SEQUENCE [LARGE SCALE GENOMIC DNA]</scope>
    <source>
        <strain evidence="5">NBRC 100033</strain>
    </source>
</reference>
<dbReference type="RefSeq" id="WP_027850917.1">
    <property type="nucleotide sequence ID" value="NZ_BSOR01000079.1"/>
</dbReference>
<dbReference type="Gene3D" id="3.40.190.10">
    <property type="entry name" value="Periplasmic binding protein-like II"/>
    <property type="match status" value="2"/>
</dbReference>
<dbReference type="PIRSF" id="PIRSF002825">
    <property type="entry name" value="CfbpA"/>
    <property type="match status" value="1"/>
</dbReference>
<dbReference type="PANTHER" id="PTHR30006:SF15">
    <property type="entry name" value="IRON-UTILIZATION PERIPLASMIC PROTEIN"/>
    <property type="match status" value="1"/>
</dbReference>
<dbReference type="InterPro" id="IPR006059">
    <property type="entry name" value="SBP"/>
</dbReference>
<feature type="signal peptide" evidence="3">
    <location>
        <begin position="1"/>
        <end position="23"/>
    </location>
</feature>
<dbReference type="Proteomes" id="UP001156682">
    <property type="component" value="Unassembled WGS sequence"/>
</dbReference>
<comment type="similarity">
    <text evidence="1">Belongs to the bacterial solute-binding protein 1 family.</text>
</comment>
<name>A0ABQ6A2V3_9GAMM</name>
<protein>
    <submittedName>
        <fullName evidence="4">Iron ABC transporter substrate-binding protein</fullName>
    </submittedName>
</protein>